<name>A0A2Z6NWE9_TRISU</name>
<evidence type="ECO:0000313" key="2">
    <source>
        <dbReference type="Proteomes" id="UP000242715"/>
    </source>
</evidence>
<organism evidence="1 2">
    <name type="scientific">Trifolium subterraneum</name>
    <name type="common">Subterranean clover</name>
    <dbReference type="NCBI Taxonomy" id="3900"/>
    <lineage>
        <taxon>Eukaryota</taxon>
        <taxon>Viridiplantae</taxon>
        <taxon>Streptophyta</taxon>
        <taxon>Embryophyta</taxon>
        <taxon>Tracheophyta</taxon>
        <taxon>Spermatophyta</taxon>
        <taxon>Magnoliopsida</taxon>
        <taxon>eudicotyledons</taxon>
        <taxon>Gunneridae</taxon>
        <taxon>Pentapetalae</taxon>
        <taxon>rosids</taxon>
        <taxon>fabids</taxon>
        <taxon>Fabales</taxon>
        <taxon>Fabaceae</taxon>
        <taxon>Papilionoideae</taxon>
        <taxon>50 kb inversion clade</taxon>
        <taxon>NPAAA clade</taxon>
        <taxon>Hologalegina</taxon>
        <taxon>IRL clade</taxon>
        <taxon>Trifolieae</taxon>
        <taxon>Trifolium</taxon>
    </lineage>
</organism>
<protein>
    <submittedName>
        <fullName evidence="1">Uncharacterized protein</fullName>
    </submittedName>
</protein>
<evidence type="ECO:0000313" key="1">
    <source>
        <dbReference type="EMBL" id="GAU47806.1"/>
    </source>
</evidence>
<gene>
    <name evidence="1" type="ORF">TSUD_263380</name>
</gene>
<dbReference type="EMBL" id="DF974347">
    <property type="protein sequence ID" value="GAU47806.1"/>
    <property type="molecule type" value="Genomic_DNA"/>
</dbReference>
<keyword evidence="2" id="KW-1185">Reference proteome</keyword>
<proteinExistence type="predicted"/>
<dbReference type="AlphaFoldDB" id="A0A2Z6NWE9"/>
<accession>A0A2Z6NWE9</accession>
<sequence length="91" mass="10327">MIRVPSLIGLSRKKSSWKGDLYGFIFQRFIHGHLALMVENNLNKYMINIAEESCIRAEIGHHTLQAFPATNSSYVLESASVRGEALRYNNT</sequence>
<dbReference type="Proteomes" id="UP000242715">
    <property type="component" value="Unassembled WGS sequence"/>
</dbReference>
<reference evidence="2" key="1">
    <citation type="journal article" date="2017" name="Front. Plant Sci.">
        <title>Climate Clever Clovers: New Paradigm to Reduce the Environmental Footprint of Ruminants by Breeding Low Methanogenic Forages Utilizing Haplotype Variation.</title>
        <authorList>
            <person name="Kaur P."/>
            <person name="Appels R."/>
            <person name="Bayer P.E."/>
            <person name="Keeble-Gagnere G."/>
            <person name="Wang J."/>
            <person name="Hirakawa H."/>
            <person name="Shirasawa K."/>
            <person name="Vercoe P."/>
            <person name="Stefanova K."/>
            <person name="Durmic Z."/>
            <person name="Nichols P."/>
            <person name="Revell C."/>
            <person name="Isobe S.N."/>
            <person name="Edwards D."/>
            <person name="Erskine W."/>
        </authorList>
    </citation>
    <scope>NUCLEOTIDE SEQUENCE [LARGE SCALE GENOMIC DNA]</scope>
    <source>
        <strain evidence="2">cv. Daliak</strain>
    </source>
</reference>